<sequence length="137" mass="15529">MSKDDAREAPLGLAWLGLAWLSLAWLGLAWLGLAWLGMAWAMAMAMAMSMAMAMAMARLGSTSRKASRRSVKYTEPRARRFAELKIASFNREETLSGHYVETLSCIPFDICYELMIKFRRRTTEAVPKLFPFPVNIF</sequence>
<name>A0A834KS82_VESGE</name>
<evidence type="ECO:0000313" key="3">
    <source>
        <dbReference type="Proteomes" id="UP000617340"/>
    </source>
</evidence>
<evidence type="ECO:0000313" key="2">
    <source>
        <dbReference type="EMBL" id="KAF7410279.1"/>
    </source>
</evidence>
<reference evidence="2" key="1">
    <citation type="journal article" date="2020" name="G3 (Bethesda)">
        <title>High-Quality Assemblies for Three Invasive Social Wasps from the &lt;i&gt;Vespula&lt;/i&gt; Genus.</title>
        <authorList>
            <person name="Harrop T.W.R."/>
            <person name="Guhlin J."/>
            <person name="McLaughlin G.M."/>
            <person name="Permina E."/>
            <person name="Stockwell P."/>
            <person name="Gilligan J."/>
            <person name="Le Lec M.F."/>
            <person name="Gruber M.A.M."/>
            <person name="Quinn O."/>
            <person name="Lovegrove M."/>
            <person name="Duncan E.J."/>
            <person name="Remnant E.J."/>
            <person name="Van Eeckhoven J."/>
            <person name="Graham B."/>
            <person name="Knapp R.A."/>
            <person name="Langford K.W."/>
            <person name="Kronenberg Z."/>
            <person name="Press M.O."/>
            <person name="Eacker S.M."/>
            <person name="Wilson-Rankin E.E."/>
            <person name="Purcell J."/>
            <person name="Lester P.J."/>
            <person name="Dearden P.K."/>
        </authorList>
    </citation>
    <scope>NUCLEOTIDE SEQUENCE</scope>
    <source>
        <strain evidence="2">Linc-1</strain>
    </source>
</reference>
<keyword evidence="1" id="KW-0472">Membrane</keyword>
<accession>A0A834KS82</accession>
<gene>
    <name evidence="2" type="ORF">HZH68_004660</name>
</gene>
<protein>
    <submittedName>
        <fullName evidence="2">Uncharacterized protein</fullName>
    </submittedName>
</protein>
<dbReference type="Proteomes" id="UP000617340">
    <property type="component" value="Unassembled WGS sequence"/>
</dbReference>
<organism evidence="2 3">
    <name type="scientific">Vespula germanica</name>
    <name type="common">German yellow jacket</name>
    <name type="synonym">Paravespula germanica</name>
    <dbReference type="NCBI Taxonomy" id="30212"/>
    <lineage>
        <taxon>Eukaryota</taxon>
        <taxon>Metazoa</taxon>
        <taxon>Ecdysozoa</taxon>
        <taxon>Arthropoda</taxon>
        <taxon>Hexapoda</taxon>
        <taxon>Insecta</taxon>
        <taxon>Pterygota</taxon>
        <taxon>Neoptera</taxon>
        <taxon>Endopterygota</taxon>
        <taxon>Hymenoptera</taxon>
        <taxon>Apocrita</taxon>
        <taxon>Aculeata</taxon>
        <taxon>Vespoidea</taxon>
        <taxon>Vespidae</taxon>
        <taxon>Vespinae</taxon>
        <taxon>Vespula</taxon>
    </lineage>
</organism>
<feature type="transmembrane region" description="Helical" evidence="1">
    <location>
        <begin position="39"/>
        <end position="59"/>
    </location>
</feature>
<keyword evidence="1" id="KW-0812">Transmembrane</keyword>
<proteinExistence type="predicted"/>
<evidence type="ECO:0000256" key="1">
    <source>
        <dbReference type="SAM" id="Phobius"/>
    </source>
</evidence>
<dbReference type="EMBL" id="JACSDZ010000003">
    <property type="protein sequence ID" value="KAF7410279.1"/>
    <property type="molecule type" value="Genomic_DNA"/>
</dbReference>
<keyword evidence="3" id="KW-1185">Reference proteome</keyword>
<feature type="transmembrane region" description="Helical" evidence="1">
    <location>
        <begin position="12"/>
        <end position="33"/>
    </location>
</feature>
<comment type="caution">
    <text evidence="2">The sequence shown here is derived from an EMBL/GenBank/DDBJ whole genome shotgun (WGS) entry which is preliminary data.</text>
</comment>
<keyword evidence="1" id="KW-1133">Transmembrane helix</keyword>
<dbReference type="AlphaFoldDB" id="A0A834KS82"/>